<accession>A0A368H762</accession>
<reference evidence="1 2" key="1">
    <citation type="submission" date="2014-10" db="EMBL/GenBank/DDBJ databases">
        <title>Draft genome of the hookworm Ancylostoma caninum.</title>
        <authorList>
            <person name="Mitreva M."/>
        </authorList>
    </citation>
    <scope>NUCLEOTIDE SEQUENCE [LARGE SCALE GENOMIC DNA]</scope>
    <source>
        <strain evidence="1 2">Baltimore</strain>
    </source>
</reference>
<dbReference type="AlphaFoldDB" id="A0A368H762"/>
<proteinExistence type="predicted"/>
<protein>
    <submittedName>
        <fullName evidence="1">Uncharacterized protein</fullName>
    </submittedName>
</protein>
<keyword evidence="2" id="KW-1185">Reference proteome</keyword>
<comment type="caution">
    <text evidence="1">The sequence shown here is derived from an EMBL/GenBank/DDBJ whole genome shotgun (WGS) entry which is preliminary data.</text>
</comment>
<dbReference type="Proteomes" id="UP000252519">
    <property type="component" value="Unassembled WGS sequence"/>
</dbReference>
<organism evidence="1 2">
    <name type="scientific">Ancylostoma caninum</name>
    <name type="common">Dog hookworm</name>
    <dbReference type="NCBI Taxonomy" id="29170"/>
    <lineage>
        <taxon>Eukaryota</taxon>
        <taxon>Metazoa</taxon>
        <taxon>Ecdysozoa</taxon>
        <taxon>Nematoda</taxon>
        <taxon>Chromadorea</taxon>
        <taxon>Rhabditida</taxon>
        <taxon>Rhabditina</taxon>
        <taxon>Rhabditomorpha</taxon>
        <taxon>Strongyloidea</taxon>
        <taxon>Ancylostomatidae</taxon>
        <taxon>Ancylostomatinae</taxon>
        <taxon>Ancylostoma</taxon>
    </lineage>
</organism>
<sequence>MKIISYAVSGSSWAVPAQMNIASWAEKRRARELFGKRSAPLELPDEDVAELPEDQYQSMYESMMQLHRDRRGRVRELFG</sequence>
<name>A0A368H762_ANCCA</name>
<evidence type="ECO:0000313" key="1">
    <source>
        <dbReference type="EMBL" id="RCN52451.1"/>
    </source>
</evidence>
<dbReference type="OrthoDB" id="5859177at2759"/>
<gene>
    <name evidence="1" type="ORF">ANCCAN_01495</name>
</gene>
<dbReference type="EMBL" id="JOJR01000007">
    <property type="protein sequence ID" value="RCN52451.1"/>
    <property type="molecule type" value="Genomic_DNA"/>
</dbReference>
<evidence type="ECO:0000313" key="2">
    <source>
        <dbReference type="Proteomes" id="UP000252519"/>
    </source>
</evidence>